<dbReference type="SUPFAM" id="SSF47113">
    <property type="entry name" value="Histone-fold"/>
    <property type="match status" value="1"/>
</dbReference>
<dbReference type="GO" id="GO:0006272">
    <property type="term" value="P:leading strand elongation"/>
    <property type="evidence" value="ECO:0007669"/>
    <property type="project" value="TreeGrafter"/>
</dbReference>
<evidence type="ECO:0000313" key="8">
    <source>
        <dbReference type="EMBL" id="SLM40996.1"/>
    </source>
</evidence>
<name>A0A1W5DD31_9LECA</name>
<dbReference type="PANTHER" id="PTHR46172">
    <property type="entry name" value="DNA POLYMERASE EPSILON SUBUNIT 3"/>
    <property type="match status" value="1"/>
</dbReference>
<sequence>MVQRLAKGVLPPNTQIQKDAITAMSKGATVFVNYLSNAANQHTHASAKKTITPHDVLLAIRDLEFDAFTPRLEAELAKFNQVQTGKRNEYRRKVRESGIGAAKNGGGGAGAAEEAAIGERASKRVRREVGGRGGLEVVGGEEAGTGDETADEDEGDVEAEAETEGEVGDEVEEEEEEEGSEEE</sequence>
<organism evidence="8 9">
    <name type="scientific">Lasallia pustulata</name>
    <dbReference type="NCBI Taxonomy" id="136370"/>
    <lineage>
        <taxon>Eukaryota</taxon>
        <taxon>Fungi</taxon>
        <taxon>Dikarya</taxon>
        <taxon>Ascomycota</taxon>
        <taxon>Pezizomycotina</taxon>
        <taxon>Lecanoromycetes</taxon>
        <taxon>OSLEUM clade</taxon>
        <taxon>Umbilicariomycetidae</taxon>
        <taxon>Umbilicariales</taxon>
        <taxon>Umbilicariaceae</taxon>
        <taxon>Lasallia</taxon>
    </lineage>
</organism>
<feature type="compositionally biased region" description="Acidic residues" evidence="6">
    <location>
        <begin position="144"/>
        <end position="183"/>
    </location>
</feature>
<reference evidence="9" key="1">
    <citation type="submission" date="2017-03" db="EMBL/GenBank/DDBJ databases">
        <authorList>
            <person name="Sharma R."/>
            <person name="Thines M."/>
        </authorList>
    </citation>
    <scope>NUCLEOTIDE SEQUENCE [LARGE SCALE GENOMIC DNA]</scope>
</reference>
<accession>A0A1W5DD31</accession>
<dbReference type="GO" id="GO:0006974">
    <property type="term" value="P:DNA damage response"/>
    <property type="evidence" value="ECO:0007669"/>
    <property type="project" value="TreeGrafter"/>
</dbReference>
<evidence type="ECO:0000256" key="3">
    <source>
        <dbReference type="ARBA" id="ARBA00023242"/>
    </source>
</evidence>
<dbReference type="InterPro" id="IPR003958">
    <property type="entry name" value="CBFA_NFYB_domain"/>
</dbReference>
<dbReference type="CDD" id="cd22928">
    <property type="entry name" value="HFD_POLE3_DPB4"/>
    <property type="match status" value="1"/>
</dbReference>
<evidence type="ECO:0000256" key="5">
    <source>
        <dbReference type="ARBA" id="ARBA00042096"/>
    </source>
</evidence>
<dbReference type="AlphaFoldDB" id="A0A1W5DD31"/>
<dbReference type="GO" id="GO:0008622">
    <property type="term" value="C:epsilon DNA polymerase complex"/>
    <property type="evidence" value="ECO:0007669"/>
    <property type="project" value="TreeGrafter"/>
</dbReference>
<evidence type="ECO:0000259" key="7">
    <source>
        <dbReference type="Pfam" id="PF00808"/>
    </source>
</evidence>
<dbReference type="EMBL" id="FWEW01003752">
    <property type="protein sequence ID" value="SLM40996.1"/>
    <property type="molecule type" value="Genomic_DNA"/>
</dbReference>
<evidence type="ECO:0000256" key="6">
    <source>
        <dbReference type="SAM" id="MobiDB-lite"/>
    </source>
</evidence>
<dbReference type="Pfam" id="PF00808">
    <property type="entry name" value="CBFD_NFYB_HMF"/>
    <property type="match status" value="1"/>
</dbReference>
<dbReference type="Proteomes" id="UP000192927">
    <property type="component" value="Unassembled WGS sequence"/>
</dbReference>
<dbReference type="GO" id="GO:0008623">
    <property type="term" value="C:CHRAC"/>
    <property type="evidence" value="ECO:0007669"/>
    <property type="project" value="TreeGrafter"/>
</dbReference>
<dbReference type="GO" id="GO:0031490">
    <property type="term" value="F:chromatin DNA binding"/>
    <property type="evidence" value="ECO:0007669"/>
    <property type="project" value="TreeGrafter"/>
</dbReference>
<keyword evidence="3" id="KW-0539">Nucleus</keyword>
<dbReference type="InterPro" id="IPR009072">
    <property type="entry name" value="Histone-fold"/>
</dbReference>
<feature type="region of interest" description="Disordered" evidence="6">
    <location>
        <begin position="85"/>
        <end position="183"/>
    </location>
</feature>
<dbReference type="Gene3D" id="1.10.20.10">
    <property type="entry name" value="Histone, subunit A"/>
    <property type="match status" value="1"/>
</dbReference>
<evidence type="ECO:0000256" key="1">
    <source>
        <dbReference type="ARBA" id="ARBA00004123"/>
    </source>
</evidence>
<protein>
    <recommendedName>
        <fullName evidence="4">DNA polymerase epsilon subunit D</fullName>
    </recommendedName>
    <alternativeName>
        <fullName evidence="5">DNA polymerase II subunit D</fullName>
    </alternativeName>
</protein>
<proteinExistence type="predicted"/>
<dbReference type="GO" id="GO:0046982">
    <property type="term" value="F:protein heterodimerization activity"/>
    <property type="evidence" value="ECO:0007669"/>
    <property type="project" value="InterPro"/>
</dbReference>
<keyword evidence="9" id="KW-1185">Reference proteome</keyword>
<feature type="compositionally biased region" description="Gly residues" evidence="6">
    <location>
        <begin position="131"/>
        <end position="143"/>
    </location>
</feature>
<evidence type="ECO:0000256" key="4">
    <source>
        <dbReference type="ARBA" id="ARBA00039775"/>
    </source>
</evidence>
<comment type="subcellular location">
    <subcellularLocation>
        <location evidence="1">Nucleus</location>
    </subcellularLocation>
</comment>
<keyword evidence="2" id="KW-0235">DNA replication</keyword>
<feature type="domain" description="Transcription factor CBF/NF-Y/archaeal histone" evidence="7">
    <location>
        <begin position="2"/>
        <end position="60"/>
    </location>
</feature>
<dbReference type="InterPro" id="IPR051377">
    <property type="entry name" value="DNA_Pol-Epsilon_Subunit"/>
</dbReference>
<evidence type="ECO:0000313" key="9">
    <source>
        <dbReference type="Proteomes" id="UP000192927"/>
    </source>
</evidence>
<dbReference type="GO" id="GO:0031507">
    <property type="term" value="P:heterochromatin formation"/>
    <property type="evidence" value="ECO:0007669"/>
    <property type="project" value="TreeGrafter"/>
</dbReference>
<evidence type="ECO:0000256" key="2">
    <source>
        <dbReference type="ARBA" id="ARBA00022705"/>
    </source>
</evidence>
<dbReference type="PANTHER" id="PTHR46172:SF1">
    <property type="entry name" value="DNA POLYMERASE EPSILON SUBUNIT 3"/>
    <property type="match status" value="1"/>
</dbReference>